<feature type="non-terminal residue" evidence="1">
    <location>
        <position position="40"/>
    </location>
</feature>
<gene>
    <name evidence="1" type="ORF">METZ01_LOCUS315504</name>
</gene>
<evidence type="ECO:0000313" key="1">
    <source>
        <dbReference type="EMBL" id="SVC62650.1"/>
    </source>
</evidence>
<name>A0A382NPW0_9ZZZZ</name>
<dbReference type="AlphaFoldDB" id="A0A382NPW0"/>
<proteinExistence type="predicted"/>
<accession>A0A382NPW0</accession>
<protein>
    <submittedName>
        <fullName evidence="1">Uncharacterized protein</fullName>
    </submittedName>
</protein>
<dbReference type="Gene3D" id="2.40.30.10">
    <property type="entry name" value="Translation factors"/>
    <property type="match status" value="1"/>
</dbReference>
<organism evidence="1">
    <name type="scientific">marine metagenome</name>
    <dbReference type="NCBI Taxonomy" id="408172"/>
    <lineage>
        <taxon>unclassified sequences</taxon>
        <taxon>metagenomes</taxon>
        <taxon>ecological metagenomes</taxon>
    </lineage>
</organism>
<sequence length="40" mass="4521">MLQKFDTATKIISNEQIATNHFLLRCKCPKIAAQSKPGQF</sequence>
<reference evidence="1" key="1">
    <citation type="submission" date="2018-05" db="EMBL/GenBank/DDBJ databases">
        <authorList>
            <person name="Lanie J.A."/>
            <person name="Ng W.-L."/>
            <person name="Kazmierczak K.M."/>
            <person name="Andrzejewski T.M."/>
            <person name="Davidsen T.M."/>
            <person name="Wayne K.J."/>
            <person name="Tettelin H."/>
            <person name="Glass J.I."/>
            <person name="Rusch D."/>
            <person name="Podicherti R."/>
            <person name="Tsui H.-C.T."/>
            <person name="Winkler M.E."/>
        </authorList>
    </citation>
    <scope>NUCLEOTIDE SEQUENCE</scope>
</reference>
<dbReference type="EMBL" id="UINC01101664">
    <property type="protein sequence ID" value="SVC62650.1"/>
    <property type="molecule type" value="Genomic_DNA"/>
</dbReference>